<evidence type="ECO:0000313" key="3">
    <source>
        <dbReference type="EMBL" id="SHF63779.1"/>
    </source>
</evidence>
<feature type="compositionally biased region" description="Basic residues" evidence="1">
    <location>
        <begin position="268"/>
        <end position="277"/>
    </location>
</feature>
<keyword evidence="2" id="KW-0812">Transmembrane</keyword>
<keyword evidence="4" id="KW-1185">Reference proteome</keyword>
<feature type="transmembrane region" description="Helical" evidence="2">
    <location>
        <begin position="128"/>
        <end position="158"/>
    </location>
</feature>
<feature type="transmembrane region" description="Helical" evidence="2">
    <location>
        <begin position="484"/>
        <end position="506"/>
    </location>
</feature>
<feature type="transmembrane region" description="Helical" evidence="2">
    <location>
        <begin position="416"/>
        <end position="438"/>
    </location>
</feature>
<dbReference type="RefSeq" id="WP_073483355.1">
    <property type="nucleotide sequence ID" value="NZ_FQVN01000004.1"/>
</dbReference>
<dbReference type="OrthoDB" id="2955510at2"/>
<evidence type="ECO:0000256" key="1">
    <source>
        <dbReference type="SAM" id="MobiDB-lite"/>
    </source>
</evidence>
<dbReference type="Proteomes" id="UP000184501">
    <property type="component" value="Unassembled WGS sequence"/>
</dbReference>
<dbReference type="STRING" id="2017.SAMN05444320_104360"/>
<evidence type="ECO:0000313" key="4">
    <source>
        <dbReference type="Proteomes" id="UP000184501"/>
    </source>
</evidence>
<keyword evidence="2" id="KW-0472">Membrane</keyword>
<feature type="region of interest" description="Disordered" evidence="1">
    <location>
        <begin position="268"/>
        <end position="287"/>
    </location>
</feature>
<dbReference type="AlphaFoldDB" id="A0A1M5D9P4"/>
<dbReference type="EMBL" id="FQVN01000004">
    <property type="protein sequence ID" value="SHF63779.1"/>
    <property type="molecule type" value="Genomic_DNA"/>
</dbReference>
<reference evidence="3 4" key="1">
    <citation type="submission" date="2016-11" db="EMBL/GenBank/DDBJ databases">
        <authorList>
            <person name="Jaros S."/>
            <person name="Januszkiewicz K."/>
            <person name="Wedrychowicz H."/>
        </authorList>
    </citation>
    <scope>NUCLEOTIDE SEQUENCE [LARGE SCALE GENOMIC DNA]</scope>
    <source>
        <strain evidence="3 4">DSM 44523</strain>
    </source>
</reference>
<evidence type="ECO:0000256" key="2">
    <source>
        <dbReference type="SAM" id="Phobius"/>
    </source>
</evidence>
<name>A0A1M5D9P4_STRHI</name>
<sequence length="536" mass="54881">MTRTLFALKLRLFRNGPHNERGFSLVAGLVLAALVVVGARLAARGAMHEGWVAVAVTVWGGMWVFGPLAQPRHDPSVISREWLRGYPLRPWRLARALSWTELLGVGPLITVACLSSLVVLAAPGGPAAGAIAAVAALAQLYLLVWAGKTVAALAAWLLRTRAGMTLAAVQTAVMLALSFAGWVPVAAWLLPQLGEGDTALVTPALGRLPASVTDLLATLPTGWGYAAALAARDGAGPGAVVPPLVALLAVGALLQLGWIALTARALRRPPRPPRPRRPAAPGRPPVSPLTMTPVSAVVARELATWLRDPARGVELRSAWLTPPLMALIIAFSEWWWALPLVGPAAAVFGAMVATNTYALDGTALWQPLTTPGALKADVRGRMAAWAVLFGLPSLALAAALWAATGSPVGGAAVGGALAAAAVGCAGAPLLAVVMPAVGADARDRIHPGQRAGDPTGGQMTIFPVVLLAAVLPGVLGGVAGGPRWVGVLIAVGLSAAVLAVTPVLTLRLLQRRGTALLDAMASRDAAVLRASTRGAS</sequence>
<feature type="transmembrane region" description="Helical" evidence="2">
    <location>
        <begin position="51"/>
        <end position="69"/>
    </location>
</feature>
<feature type="transmembrane region" description="Helical" evidence="2">
    <location>
        <begin position="165"/>
        <end position="190"/>
    </location>
</feature>
<accession>A0A1M5D9P4</accession>
<keyword evidence="2" id="KW-1133">Transmembrane helix</keyword>
<protein>
    <submittedName>
        <fullName evidence="3">ABC-2 type transport system permease protein</fullName>
    </submittedName>
</protein>
<proteinExistence type="predicted"/>
<feature type="transmembrane region" description="Helical" evidence="2">
    <location>
        <begin position="21"/>
        <end position="39"/>
    </location>
</feature>
<organism evidence="3 4">
    <name type="scientific">Streptoalloteichus hindustanus</name>
    <dbReference type="NCBI Taxonomy" id="2017"/>
    <lineage>
        <taxon>Bacteria</taxon>
        <taxon>Bacillati</taxon>
        <taxon>Actinomycetota</taxon>
        <taxon>Actinomycetes</taxon>
        <taxon>Pseudonocardiales</taxon>
        <taxon>Pseudonocardiaceae</taxon>
        <taxon>Streptoalloteichus</taxon>
    </lineage>
</organism>
<feature type="transmembrane region" description="Helical" evidence="2">
    <location>
        <begin position="459"/>
        <end position="478"/>
    </location>
</feature>
<gene>
    <name evidence="3" type="ORF">SAMN05444320_104360</name>
</gene>
<feature type="transmembrane region" description="Helical" evidence="2">
    <location>
        <begin position="385"/>
        <end position="404"/>
    </location>
</feature>
<feature type="transmembrane region" description="Helical" evidence="2">
    <location>
        <begin position="102"/>
        <end position="122"/>
    </location>
</feature>
<feature type="transmembrane region" description="Helical" evidence="2">
    <location>
        <begin position="244"/>
        <end position="266"/>
    </location>
</feature>